<evidence type="ECO:0000313" key="1">
    <source>
        <dbReference type="EMBL" id="KYG61889.1"/>
    </source>
</evidence>
<evidence type="ECO:0000313" key="2">
    <source>
        <dbReference type="Proteomes" id="UP000075391"/>
    </source>
</evidence>
<dbReference type="RefSeq" id="WP_063244035.1">
    <property type="nucleotide sequence ID" value="NZ_LUKF01000016.1"/>
</dbReference>
<dbReference type="EMBL" id="LUKF01000016">
    <property type="protein sequence ID" value="KYG61889.1"/>
    <property type="molecule type" value="Genomic_DNA"/>
</dbReference>
<dbReference type="OrthoDB" id="9820690at2"/>
<organism evidence="1 2">
    <name type="scientific">Bdellovibrio bacteriovorus</name>
    <dbReference type="NCBI Taxonomy" id="959"/>
    <lineage>
        <taxon>Bacteria</taxon>
        <taxon>Pseudomonadati</taxon>
        <taxon>Bdellovibrionota</taxon>
        <taxon>Bdellovibrionia</taxon>
        <taxon>Bdellovibrionales</taxon>
        <taxon>Pseudobdellovibrionaceae</taxon>
        <taxon>Bdellovibrio</taxon>
    </lineage>
</organism>
<gene>
    <name evidence="1" type="ORF">AZI85_06660</name>
</gene>
<reference evidence="1 2" key="1">
    <citation type="submission" date="2016-03" db="EMBL/GenBank/DDBJ databases">
        <authorList>
            <person name="Ploux O."/>
        </authorList>
    </citation>
    <scope>NUCLEOTIDE SEQUENCE [LARGE SCALE GENOMIC DNA]</scope>
    <source>
        <strain evidence="1 2">BER2</strain>
    </source>
</reference>
<proteinExistence type="predicted"/>
<protein>
    <submittedName>
        <fullName evidence="1">Uncharacterized protein</fullName>
    </submittedName>
</protein>
<dbReference type="AlphaFoldDB" id="A0A150WFR9"/>
<dbReference type="Proteomes" id="UP000075391">
    <property type="component" value="Unassembled WGS sequence"/>
</dbReference>
<comment type="caution">
    <text evidence="1">The sequence shown here is derived from an EMBL/GenBank/DDBJ whole genome shotgun (WGS) entry which is preliminary data.</text>
</comment>
<name>A0A150WFR9_BDEBC</name>
<accession>A0A150WFR9</accession>
<sequence length="229" mass="25818">MFHRLFFTSLLIGGSLLFLALFGSRLEPVIRSNVTAQKFLIWVNSPFSSQKVNAEDLDEMRREPLQAQRGSLPSPSKKVWELTLNETTEAQLADWIRHRKIACSKSSKGYNYIKCKKVPLVALGLPYVNSFAELDFTIDAHNRLIFVGLLHRQLETDKALSLLGSISASLNSRLGSPSRSPASLTPEELDHSLEALSYEYKFKDYIARVTASKLSTTGIILYEQHIYIP</sequence>